<dbReference type="Gene3D" id="3.90.740.10">
    <property type="entry name" value="Valyl/Leucyl/Isoleucyl-tRNA synthetase, editing domain"/>
    <property type="match status" value="1"/>
</dbReference>
<name>A0A9X7VVJ1_9BACL</name>
<dbReference type="SUPFAM" id="SSF50677">
    <property type="entry name" value="ValRS/IleRS/LeuRS editing domain"/>
    <property type="match status" value="1"/>
</dbReference>
<dbReference type="GO" id="GO:0004832">
    <property type="term" value="F:valine-tRNA ligase activity"/>
    <property type="evidence" value="ECO:0007669"/>
    <property type="project" value="UniProtKB-UniRule"/>
</dbReference>
<feature type="short sequence motif" description="'KMSKS' region" evidence="12">
    <location>
        <begin position="532"/>
        <end position="536"/>
    </location>
</feature>
<feature type="short sequence motif" description="'HIGH' region" evidence="12">
    <location>
        <begin position="52"/>
        <end position="62"/>
    </location>
</feature>
<comment type="similarity">
    <text evidence="11 12">Belongs to the class-I aminoacyl-tRNA synthetase family. ValS type 1 subfamily.</text>
</comment>
<evidence type="ECO:0000256" key="3">
    <source>
        <dbReference type="ARBA" id="ARBA00022490"/>
    </source>
</evidence>
<dbReference type="KEGG" id="afx:JZ786_15425"/>
<dbReference type="Gene3D" id="3.40.50.620">
    <property type="entry name" value="HUPs"/>
    <property type="match status" value="2"/>
</dbReference>
<dbReference type="InterPro" id="IPR010978">
    <property type="entry name" value="tRNA-bd_arm"/>
</dbReference>
<dbReference type="FunFam" id="3.40.50.620:FF:000032">
    <property type="entry name" value="Valine--tRNA ligase"/>
    <property type="match status" value="1"/>
</dbReference>
<keyword evidence="5 12" id="KW-0547">Nucleotide-binding</keyword>
<dbReference type="NCBIfam" id="TIGR00422">
    <property type="entry name" value="valS"/>
    <property type="match status" value="1"/>
</dbReference>
<keyword evidence="4 12" id="KW-0436">Ligase</keyword>
<feature type="domain" description="Valyl-tRNA synthetase tRNA-binding arm" evidence="15">
    <location>
        <begin position="821"/>
        <end position="885"/>
    </location>
</feature>
<dbReference type="FunFam" id="1.10.730.10:FF:000014">
    <property type="entry name" value="Valine--tRNA ligase"/>
    <property type="match status" value="1"/>
</dbReference>
<comment type="function">
    <text evidence="12">Catalyzes the attachment of valine to tRNA(Val). As ValRS can inadvertently accommodate and process structurally similar amino acids such as threonine, to avoid such errors, it has a 'posttransfer' editing activity that hydrolyzes mischarged Thr-tRNA(Val) in a tRNA-dependent manner.</text>
</comment>
<dbReference type="GO" id="GO:0005524">
    <property type="term" value="F:ATP binding"/>
    <property type="evidence" value="ECO:0007669"/>
    <property type="project" value="UniProtKB-UniRule"/>
</dbReference>
<dbReference type="PRINTS" id="PR00986">
    <property type="entry name" value="TRNASYNTHVAL"/>
</dbReference>
<dbReference type="GO" id="GO:0006438">
    <property type="term" value="P:valyl-tRNA aminoacylation"/>
    <property type="evidence" value="ECO:0007669"/>
    <property type="project" value="UniProtKB-UniRule"/>
</dbReference>
<dbReference type="Gene3D" id="1.10.730.10">
    <property type="entry name" value="Isoleucyl-tRNA Synthetase, Domain 1"/>
    <property type="match status" value="1"/>
</dbReference>
<dbReference type="EC" id="6.1.1.9" evidence="12"/>
<dbReference type="Pfam" id="PF08264">
    <property type="entry name" value="Anticodon_1"/>
    <property type="match status" value="1"/>
</dbReference>
<evidence type="ECO:0000256" key="5">
    <source>
        <dbReference type="ARBA" id="ARBA00022741"/>
    </source>
</evidence>
<evidence type="ECO:0000256" key="2">
    <source>
        <dbReference type="ARBA" id="ARBA00011245"/>
    </source>
</evidence>
<dbReference type="InterPro" id="IPR013155">
    <property type="entry name" value="M/V/L/I-tRNA-synth_anticd-bd"/>
</dbReference>
<dbReference type="HAMAP" id="MF_02004">
    <property type="entry name" value="Val_tRNA_synth_type1"/>
    <property type="match status" value="1"/>
</dbReference>
<evidence type="ECO:0000256" key="11">
    <source>
        <dbReference type="ARBA" id="ARBA00060830"/>
    </source>
</evidence>
<dbReference type="GO" id="GO:0005829">
    <property type="term" value="C:cytosol"/>
    <property type="evidence" value="ECO:0007669"/>
    <property type="project" value="TreeGrafter"/>
</dbReference>
<dbReference type="Pfam" id="PF10458">
    <property type="entry name" value="Val_tRNA-synt_C"/>
    <property type="match status" value="1"/>
</dbReference>
<dbReference type="PANTHER" id="PTHR11946:SF93">
    <property type="entry name" value="VALINE--TRNA LIGASE, CHLOROPLASTIC_MITOCHONDRIAL 2"/>
    <property type="match status" value="1"/>
</dbReference>
<dbReference type="NCBIfam" id="NF004349">
    <property type="entry name" value="PRK05729.1"/>
    <property type="match status" value="1"/>
</dbReference>
<dbReference type="CDD" id="cd07962">
    <property type="entry name" value="Anticodon_Ia_Val"/>
    <property type="match status" value="1"/>
</dbReference>
<dbReference type="InterPro" id="IPR001412">
    <property type="entry name" value="aa-tRNA-synth_I_CS"/>
</dbReference>
<dbReference type="RefSeq" id="WP_206655296.1">
    <property type="nucleotide sequence ID" value="NZ_CP071182.1"/>
</dbReference>
<dbReference type="InterPro" id="IPR019499">
    <property type="entry name" value="Val-tRNA_synth_tRNA-bd"/>
</dbReference>
<dbReference type="FunFam" id="3.40.50.620:FF:000098">
    <property type="entry name" value="Valine--tRNA ligase"/>
    <property type="match status" value="1"/>
</dbReference>
<dbReference type="Pfam" id="PF00133">
    <property type="entry name" value="tRNA-synt_1"/>
    <property type="match status" value="1"/>
</dbReference>
<accession>A0A9X7VVJ1</accession>
<feature type="domain" description="Aminoacyl-tRNA synthetase class Ia" evidence="13">
    <location>
        <begin position="24"/>
        <end position="570"/>
    </location>
</feature>
<comment type="subunit">
    <text evidence="2 12">Monomer.</text>
</comment>
<keyword evidence="8 12" id="KW-0175">Coiled coil</keyword>
<comment type="domain">
    <text evidence="12">The C-terminal coiled-coil domain is crucial for aminoacylation activity.</text>
</comment>
<evidence type="ECO:0000256" key="12">
    <source>
        <dbReference type="HAMAP-Rule" id="MF_02004"/>
    </source>
</evidence>
<dbReference type="AlphaFoldDB" id="A0A9X7VVJ1"/>
<evidence type="ECO:0000256" key="7">
    <source>
        <dbReference type="ARBA" id="ARBA00022917"/>
    </source>
</evidence>
<evidence type="ECO:0000259" key="15">
    <source>
        <dbReference type="Pfam" id="PF10458"/>
    </source>
</evidence>
<comment type="domain">
    <text evidence="12">ValRS has two distinct active sites: one for aminoacylation and one for editing. The misactivated threonine is translocated from the active site to the editing site.</text>
</comment>
<evidence type="ECO:0000313" key="16">
    <source>
        <dbReference type="EMBL" id="QSO45924.1"/>
    </source>
</evidence>
<organism evidence="16 17">
    <name type="scientific">Alicyclobacillus mengziensis</name>
    <dbReference type="NCBI Taxonomy" id="2931921"/>
    <lineage>
        <taxon>Bacteria</taxon>
        <taxon>Bacillati</taxon>
        <taxon>Bacillota</taxon>
        <taxon>Bacilli</taxon>
        <taxon>Bacillales</taxon>
        <taxon>Alicyclobacillaceae</taxon>
        <taxon>Alicyclobacillus</taxon>
    </lineage>
</organism>
<dbReference type="SUPFAM" id="SSF52374">
    <property type="entry name" value="Nucleotidylyl transferase"/>
    <property type="match status" value="1"/>
</dbReference>
<dbReference type="Gene3D" id="1.10.287.380">
    <property type="entry name" value="Valyl-tRNA synthetase, C-terminal domain"/>
    <property type="match status" value="1"/>
</dbReference>
<dbReference type="Proteomes" id="UP000663505">
    <property type="component" value="Chromosome"/>
</dbReference>
<dbReference type="InterPro" id="IPR009080">
    <property type="entry name" value="tRNAsynth_Ia_anticodon-bd"/>
</dbReference>
<evidence type="ECO:0000256" key="1">
    <source>
        <dbReference type="ARBA" id="ARBA00004496"/>
    </source>
</evidence>
<evidence type="ECO:0000313" key="17">
    <source>
        <dbReference type="Proteomes" id="UP000663505"/>
    </source>
</evidence>
<dbReference type="SUPFAM" id="SSF46589">
    <property type="entry name" value="tRNA-binding arm"/>
    <property type="match status" value="1"/>
</dbReference>
<sequence>MSEGEKSGNTLSTVYDPKSVEQRIYQFWEESGAFRADASSFKPKFSIVMPPPNVTGSLHLGHAWNNTLQDIIIRHRRMAGYEALFLPGTDHAGIATQTRVEKTLREETGQSRHDLGREAFVEKVWAWKHEYGNRITNQVRAIGSSCDWSRERFTMDEGLSRAVRTVFVELYNRGLIYRGNRIINWCPRCSTALSDIEVEHMDVAGKLYHIRYPYVDGSGDVVIATTRPETMFADVAVAVHPDDERYQAKVGKMLQLPLTDRQIPVIADTYVEQEFGTGCVKITPAHDPNDFEVGMRHDLPMPQCINADGVLTDLAGKYEGLSREEARVSVVRDLRAGGYLVKEEELMHAVGHCSRCDTVVEPFLSDQWFVKMTPLAENALAALKRRELEFVPDRFEKVFVHWLENVRDWCISRQLWWGHRIPAWYCNNCGGINVAMDEPESCTHCGAHDIHQDEDVLDTWFSSGLWPFSTMGWPDETGDYQKFYPTSALVTAYDILFFWVARMVFTGLEFTNQMPFEKVVVHGLIRDGEGRKMSKSLGNGVDPLDVIEKYGADALRFTLATGTSPGNDQRFYWEKVEGSRNFINKLWNASRFVLMNLVPGEDLVVLSPESSSVLDKWIVTRLQQTIEEVSSHLNRYDFGEAGRALYDFAWDEFCDWYIEFAKLSLYGSDEAAKSQTRSVLVYVLDTLLRLLHPMIPFVTEEIWQSLPERGTALIRADWPTTHQEWTFSAAVDEVRQVIEVIRSVRNIRSEMNVAPSKPVHLTLRPNSSEAEQLLTSVEPYIKRFCNAETVEVGQDKTAPDKAVTAVFAAGEIYVPLTDLVDLAAERDRLSKERDRLKSEVERATKKLANEQFVSKAPADVVESERQKAAEYRQRLASVEERIKALTAD</sequence>
<dbReference type="InterPro" id="IPR002300">
    <property type="entry name" value="aa-tRNA-synth_Ia"/>
</dbReference>
<keyword evidence="17" id="KW-1185">Reference proteome</keyword>
<dbReference type="SUPFAM" id="SSF47323">
    <property type="entry name" value="Anticodon-binding domain of a subclass of class I aminoacyl-tRNA synthetases"/>
    <property type="match status" value="1"/>
</dbReference>
<feature type="binding site" evidence="12">
    <location>
        <position position="535"/>
    </location>
    <ligand>
        <name>ATP</name>
        <dbReference type="ChEBI" id="CHEBI:30616"/>
    </ligand>
</feature>
<evidence type="ECO:0000256" key="10">
    <source>
        <dbReference type="ARBA" id="ARBA00047552"/>
    </source>
</evidence>
<comment type="catalytic activity">
    <reaction evidence="10 12">
        <text>tRNA(Val) + L-valine + ATP = L-valyl-tRNA(Val) + AMP + diphosphate</text>
        <dbReference type="Rhea" id="RHEA:10704"/>
        <dbReference type="Rhea" id="RHEA-COMP:9672"/>
        <dbReference type="Rhea" id="RHEA-COMP:9708"/>
        <dbReference type="ChEBI" id="CHEBI:30616"/>
        <dbReference type="ChEBI" id="CHEBI:33019"/>
        <dbReference type="ChEBI" id="CHEBI:57762"/>
        <dbReference type="ChEBI" id="CHEBI:78442"/>
        <dbReference type="ChEBI" id="CHEBI:78537"/>
        <dbReference type="ChEBI" id="CHEBI:456215"/>
        <dbReference type="EC" id="6.1.1.9"/>
    </reaction>
</comment>
<proteinExistence type="inferred from homology"/>
<evidence type="ECO:0000256" key="8">
    <source>
        <dbReference type="ARBA" id="ARBA00023054"/>
    </source>
</evidence>
<dbReference type="PROSITE" id="PS00178">
    <property type="entry name" value="AA_TRNA_LIGASE_I"/>
    <property type="match status" value="1"/>
</dbReference>
<evidence type="ECO:0000256" key="4">
    <source>
        <dbReference type="ARBA" id="ARBA00022598"/>
    </source>
</evidence>
<dbReference type="CDD" id="cd00817">
    <property type="entry name" value="ValRS_core"/>
    <property type="match status" value="1"/>
</dbReference>
<dbReference type="InterPro" id="IPR033705">
    <property type="entry name" value="Anticodon_Ia_Val"/>
</dbReference>
<dbReference type="InterPro" id="IPR009008">
    <property type="entry name" value="Val/Leu/Ile-tRNA-synth_edit"/>
</dbReference>
<dbReference type="InterPro" id="IPR014729">
    <property type="entry name" value="Rossmann-like_a/b/a_fold"/>
</dbReference>
<dbReference type="GO" id="GO:0002161">
    <property type="term" value="F:aminoacyl-tRNA deacylase activity"/>
    <property type="evidence" value="ECO:0007669"/>
    <property type="project" value="InterPro"/>
</dbReference>
<evidence type="ECO:0000259" key="14">
    <source>
        <dbReference type="Pfam" id="PF08264"/>
    </source>
</evidence>
<dbReference type="EMBL" id="CP071182">
    <property type="protein sequence ID" value="QSO45924.1"/>
    <property type="molecule type" value="Genomic_DNA"/>
</dbReference>
<protein>
    <recommendedName>
        <fullName evidence="12">Valine--tRNA ligase</fullName>
        <ecNumber evidence="12">6.1.1.9</ecNumber>
    </recommendedName>
    <alternativeName>
        <fullName evidence="12">Valyl-tRNA synthetase</fullName>
        <shortName evidence="12">ValRS</shortName>
    </alternativeName>
</protein>
<evidence type="ECO:0000256" key="6">
    <source>
        <dbReference type="ARBA" id="ARBA00022840"/>
    </source>
</evidence>
<feature type="domain" description="Methionyl/Valyl/Leucyl/Isoleucyl-tRNA synthetase anticodon-binding" evidence="14">
    <location>
        <begin position="615"/>
        <end position="761"/>
    </location>
</feature>
<keyword evidence="9 12" id="KW-0030">Aminoacyl-tRNA synthetase</keyword>
<dbReference type="InterPro" id="IPR002303">
    <property type="entry name" value="Valyl-tRNA_ligase"/>
</dbReference>
<gene>
    <name evidence="12" type="primary">valS</name>
    <name evidence="16" type="ORF">JZ786_15425</name>
</gene>
<evidence type="ECO:0000259" key="13">
    <source>
        <dbReference type="Pfam" id="PF00133"/>
    </source>
</evidence>
<keyword evidence="3 12" id="KW-0963">Cytoplasm</keyword>
<feature type="coiled-coil region" evidence="12">
    <location>
        <begin position="819"/>
        <end position="888"/>
    </location>
</feature>
<comment type="subcellular location">
    <subcellularLocation>
        <location evidence="1 12">Cytoplasm</location>
    </subcellularLocation>
</comment>
<evidence type="ECO:0000256" key="9">
    <source>
        <dbReference type="ARBA" id="ARBA00023146"/>
    </source>
</evidence>
<dbReference type="InterPro" id="IPR037118">
    <property type="entry name" value="Val-tRNA_synth_C_sf"/>
</dbReference>
<reference evidence="16 17" key="1">
    <citation type="submission" date="2021-02" db="EMBL/GenBank/DDBJ databases">
        <title>Alicyclobacillus curvatus sp. nov. and Alicyclobacillus mengziensis sp. nov., two acidophilic bacteria isolated from acid mine drainage.</title>
        <authorList>
            <person name="Huang Y."/>
        </authorList>
    </citation>
    <scope>NUCLEOTIDE SEQUENCE [LARGE SCALE GENOMIC DNA]</scope>
    <source>
        <strain evidence="16 17">S30H14</strain>
    </source>
</reference>
<dbReference type="FunFam" id="1.10.287.380:FF:000001">
    <property type="entry name" value="Valine--tRNA ligase"/>
    <property type="match status" value="1"/>
</dbReference>
<keyword evidence="7 12" id="KW-0648">Protein biosynthesis</keyword>
<dbReference type="PANTHER" id="PTHR11946">
    <property type="entry name" value="VALYL-TRNA SYNTHETASES"/>
    <property type="match status" value="1"/>
</dbReference>
<keyword evidence="6 12" id="KW-0067">ATP-binding</keyword>